<feature type="transmembrane region" description="Helical" evidence="1">
    <location>
        <begin position="6"/>
        <end position="26"/>
    </location>
</feature>
<feature type="transmembrane region" description="Helical" evidence="1">
    <location>
        <begin position="47"/>
        <end position="68"/>
    </location>
</feature>
<dbReference type="RefSeq" id="XP_033690919.1">
    <property type="nucleotide sequence ID" value="XM_033835045.1"/>
</dbReference>
<dbReference type="Proteomes" id="UP000800094">
    <property type="component" value="Unassembled WGS sequence"/>
</dbReference>
<feature type="transmembrane region" description="Helical" evidence="1">
    <location>
        <begin position="80"/>
        <end position="101"/>
    </location>
</feature>
<keyword evidence="3" id="KW-1185">Reference proteome</keyword>
<organism evidence="2 3">
    <name type="scientific">Trematosphaeria pertusa</name>
    <dbReference type="NCBI Taxonomy" id="390896"/>
    <lineage>
        <taxon>Eukaryota</taxon>
        <taxon>Fungi</taxon>
        <taxon>Dikarya</taxon>
        <taxon>Ascomycota</taxon>
        <taxon>Pezizomycotina</taxon>
        <taxon>Dothideomycetes</taxon>
        <taxon>Pleosporomycetidae</taxon>
        <taxon>Pleosporales</taxon>
        <taxon>Massarineae</taxon>
        <taxon>Trematosphaeriaceae</taxon>
        <taxon>Trematosphaeria</taxon>
    </lineage>
</organism>
<gene>
    <name evidence="2" type="ORF">BU26DRAFT_598738</name>
</gene>
<evidence type="ECO:0000313" key="3">
    <source>
        <dbReference type="Proteomes" id="UP000800094"/>
    </source>
</evidence>
<keyword evidence="1" id="KW-1133">Transmembrane helix</keyword>
<accession>A0A6A6IZC3</accession>
<dbReference type="AlphaFoldDB" id="A0A6A6IZC3"/>
<proteinExistence type="predicted"/>
<feature type="transmembrane region" description="Helical" evidence="1">
    <location>
        <begin position="300"/>
        <end position="322"/>
    </location>
</feature>
<keyword evidence="1" id="KW-0812">Transmembrane</keyword>
<keyword evidence="1" id="KW-0472">Membrane</keyword>
<dbReference type="EMBL" id="ML987189">
    <property type="protein sequence ID" value="KAF2255915.1"/>
    <property type="molecule type" value="Genomic_DNA"/>
</dbReference>
<sequence length="363" mass="40622">MAIGYVFEVVLTFAIIVPWLCIDLSATSRKQRHWVSLSRAANNFCDTSLFFTWSVQLASVVVTLNAGLSRDIGERGEFSLRLVWAISSLTLLLPALLLGIGNRLLLERRLRAADLSTVATETSEHTSIGCDSVSDNKFMSIRTIHRRDRLRIMLAYFCLIPSAISCLPLTILGGAEIGNELQAAISRADWQKISTVCFQGLHPLTNRQNVFMTAVTAGTWLFVLTIACTMITYLILLASTREDVAESVRAMERALLNPYWRIIVCAIAAFFSASLLWTFFRLRSLQKAMTIAVGADYLDSYWSFGQIVGAIVFIPAALEVLCLVNWVDCFVTFGGVLLWISFSCQRIWEGYRTRRSNISTNRT</sequence>
<evidence type="ECO:0000313" key="2">
    <source>
        <dbReference type="EMBL" id="KAF2255915.1"/>
    </source>
</evidence>
<evidence type="ECO:0000256" key="1">
    <source>
        <dbReference type="SAM" id="Phobius"/>
    </source>
</evidence>
<protein>
    <submittedName>
        <fullName evidence="2">Uncharacterized protein</fullName>
    </submittedName>
</protein>
<dbReference type="GeneID" id="54588375"/>
<name>A0A6A6IZC3_9PLEO</name>
<feature type="transmembrane region" description="Helical" evidence="1">
    <location>
        <begin position="152"/>
        <end position="172"/>
    </location>
</feature>
<dbReference type="OrthoDB" id="4582561at2759"/>
<feature type="transmembrane region" description="Helical" evidence="1">
    <location>
        <begin position="210"/>
        <end position="238"/>
    </location>
</feature>
<feature type="transmembrane region" description="Helical" evidence="1">
    <location>
        <begin position="259"/>
        <end position="280"/>
    </location>
</feature>
<reference evidence="2" key="1">
    <citation type="journal article" date="2020" name="Stud. Mycol.">
        <title>101 Dothideomycetes genomes: a test case for predicting lifestyles and emergence of pathogens.</title>
        <authorList>
            <person name="Haridas S."/>
            <person name="Albert R."/>
            <person name="Binder M."/>
            <person name="Bloem J."/>
            <person name="Labutti K."/>
            <person name="Salamov A."/>
            <person name="Andreopoulos B."/>
            <person name="Baker S."/>
            <person name="Barry K."/>
            <person name="Bills G."/>
            <person name="Bluhm B."/>
            <person name="Cannon C."/>
            <person name="Castanera R."/>
            <person name="Culley D."/>
            <person name="Daum C."/>
            <person name="Ezra D."/>
            <person name="Gonzalez J."/>
            <person name="Henrissat B."/>
            <person name="Kuo A."/>
            <person name="Liang C."/>
            <person name="Lipzen A."/>
            <person name="Lutzoni F."/>
            <person name="Magnuson J."/>
            <person name="Mondo S."/>
            <person name="Nolan M."/>
            <person name="Ohm R."/>
            <person name="Pangilinan J."/>
            <person name="Park H.-J."/>
            <person name="Ramirez L."/>
            <person name="Alfaro M."/>
            <person name="Sun H."/>
            <person name="Tritt A."/>
            <person name="Yoshinaga Y."/>
            <person name="Zwiers L.-H."/>
            <person name="Turgeon B."/>
            <person name="Goodwin S."/>
            <person name="Spatafora J."/>
            <person name="Crous P."/>
            <person name="Grigoriev I."/>
        </authorList>
    </citation>
    <scope>NUCLEOTIDE SEQUENCE</scope>
    <source>
        <strain evidence="2">CBS 122368</strain>
    </source>
</reference>